<dbReference type="EMBL" id="BFAV01000104">
    <property type="protein sequence ID" value="GBF33608.1"/>
    <property type="molecule type" value="Genomic_DNA"/>
</dbReference>
<comment type="caution">
    <text evidence="6">The sequence shown here is derived from an EMBL/GenBank/DDBJ whole genome shotgun (WGS) entry which is preliminary data.</text>
</comment>
<accession>A0A2L2XBL6</accession>
<reference evidence="7" key="1">
    <citation type="submission" date="2018-02" db="EMBL/GenBank/DDBJ databases">
        <title>Genome sequence of Desulfocucumis palustris strain NAW-5.</title>
        <authorList>
            <person name="Watanabe M."/>
            <person name="Kojima H."/>
            <person name="Fukui M."/>
        </authorList>
    </citation>
    <scope>NUCLEOTIDE SEQUENCE [LARGE SCALE GENOMIC DNA]</scope>
    <source>
        <strain evidence="7">NAW-5</strain>
    </source>
</reference>
<keyword evidence="3" id="KW-0862">Zinc</keyword>
<dbReference type="InterPro" id="IPR000962">
    <property type="entry name" value="Znf_DskA_TraR"/>
</dbReference>
<evidence type="ECO:0000256" key="4">
    <source>
        <dbReference type="PROSITE-ProRule" id="PRU00510"/>
    </source>
</evidence>
<feature type="domain" description="Zinc finger DksA/TraR C4-type" evidence="5">
    <location>
        <begin position="88"/>
        <end position="122"/>
    </location>
</feature>
<evidence type="ECO:0000313" key="7">
    <source>
        <dbReference type="Proteomes" id="UP000239549"/>
    </source>
</evidence>
<dbReference type="NCBIfam" id="TIGR02890">
    <property type="entry name" value="bacill_yteA"/>
    <property type="match status" value="1"/>
</dbReference>
<sequence length="223" mass="25738">MLTSEEINNYKRRLLEERKRIEGRIESYEDGGLREAMSASIGELSLYDNHPGDVGSEVFERAKDFALREDAAELLGDIDDALERIDRGDYGSCEICNGEISRDRLDALPYTTLCLDCKRKSEEMPQSRIRPVEEKVLEEIYEHGLDKKKNFYDWEDSWQDVARWNEHAPFAESGSYYGDNDLATEDRGAVEDVDSIPVEKDEDGIIYQSFKDLDNNTSERETR</sequence>
<dbReference type="SUPFAM" id="SSF57716">
    <property type="entry name" value="Glucocorticoid receptor-like (DNA-binding domain)"/>
    <property type="match status" value="1"/>
</dbReference>
<evidence type="ECO:0000256" key="1">
    <source>
        <dbReference type="ARBA" id="ARBA00022723"/>
    </source>
</evidence>
<dbReference type="RefSeq" id="WP_104371974.1">
    <property type="nucleotide sequence ID" value="NZ_BFAV01000104.1"/>
</dbReference>
<dbReference type="PANTHER" id="PTHR33823">
    <property type="entry name" value="RNA POLYMERASE-BINDING TRANSCRIPTION FACTOR DKSA-RELATED"/>
    <property type="match status" value="1"/>
</dbReference>
<dbReference type="InterPro" id="IPR020458">
    <property type="entry name" value="Znf_DskA_TraR_CS"/>
</dbReference>
<keyword evidence="2" id="KW-0863">Zinc-finger</keyword>
<dbReference type="SUPFAM" id="SSF109635">
    <property type="entry name" value="DnaK suppressor protein DksA, alpha-hairpin domain"/>
    <property type="match status" value="1"/>
</dbReference>
<dbReference type="InterPro" id="IPR014240">
    <property type="entry name" value="YteA"/>
</dbReference>
<proteinExistence type="predicted"/>
<evidence type="ECO:0000259" key="5">
    <source>
        <dbReference type="Pfam" id="PF01258"/>
    </source>
</evidence>
<dbReference type="Gene3D" id="1.20.120.910">
    <property type="entry name" value="DksA, coiled-coil domain"/>
    <property type="match status" value="1"/>
</dbReference>
<evidence type="ECO:0000256" key="2">
    <source>
        <dbReference type="ARBA" id="ARBA00022771"/>
    </source>
</evidence>
<evidence type="ECO:0000313" key="6">
    <source>
        <dbReference type="EMBL" id="GBF33608.1"/>
    </source>
</evidence>
<dbReference type="Pfam" id="PF01258">
    <property type="entry name" value="zf-dskA_traR"/>
    <property type="match status" value="1"/>
</dbReference>
<feature type="zinc finger region" description="dksA C4-type" evidence="4">
    <location>
        <begin position="93"/>
        <end position="117"/>
    </location>
</feature>
<gene>
    <name evidence="6" type="ORF">DCCM_2714</name>
</gene>
<dbReference type="Proteomes" id="UP000239549">
    <property type="component" value="Unassembled WGS sequence"/>
</dbReference>
<dbReference type="PANTHER" id="PTHR33823:SF4">
    <property type="entry name" value="GENERAL STRESS PROTEIN 16O"/>
    <property type="match status" value="1"/>
</dbReference>
<protein>
    <submittedName>
        <fullName evidence="6">DnaK suppressor protein</fullName>
    </submittedName>
</protein>
<dbReference type="InterPro" id="IPR037187">
    <property type="entry name" value="DnaK_N"/>
</dbReference>
<dbReference type="PROSITE" id="PS01102">
    <property type="entry name" value="ZF_DKSA_1"/>
    <property type="match status" value="1"/>
</dbReference>
<dbReference type="AlphaFoldDB" id="A0A2L2XBL6"/>
<dbReference type="GO" id="GO:0008270">
    <property type="term" value="F:zinc ion binding"/>
    <property type="evidence" value="ECO:0007669"/>
    <property type="project" value="UniProtKB-KW"/>
</dbReference>
<keyword evidence="7" id="KW-1185">Reference proteome</keyword>
<name>A0A2L2XBL6_9FIRM</name>
<organism evidence="6 7">
    <name type="scientific">Desulfocucumis palustris</name>
    <dbReference type="NCBI Taxonomy" id="1898651"/>
    <lineage>
        <taxon>Bacteria</taxon>
        <taxon>Bacillati</taxon>
        <taxon>Bacillota</taxon>
        <taxon>Clostridia</taxon>
        <taxon>Eubacteriales</taxon>
        <taxon>Desulfocucumaceae</taxon>
        <taxon>Desulfocucumis</taxon>
    </lineage>
</organism>
<keyword evidence="1" id="KW-0479">Metal-binding</keyword>
<dbReference type="PROSITE" id="PS51128">
    <property type="entry name" value="ZF_DKSA_2"/>
    <property type="match status" value="1"/>
</dbReference>
<dbReference type="OrthoDB" id="9811543at2"/>
<evidence type="ECO:0000256" key="3">
    <source>
        <dbReference type="ARBA" id="ARBA00022833"/>
    </source>
</evidence>